<dbReference type="AlphaFoldDB" id="A0A7W2TTH9"/>
<feature type="signal peptide" evidence="1">
    <location>
        <begin position="1"/>
        <end position="34"/>
    </location>
</feature>
<organism evidence="2 3">
    <name type="scientific">Sediminihaliea albiluteola</name>
    <dbReference type="NCBI Taxonomy" id="2758564"/>
    <lineage>
        <taxon>Bacteria</taxon>
        <taxon>Pseudomonadati</taxon>
        <taxon>Pseudomonadota</taxon>
        <taxon>Gammaproteobacteria</taxon>
        <taxon>Cellvibrionales</taxon>
        <taxon>Halieaceae</taxon>
        <taxon>Sediminihaliea</taxon>
    </lineage>
</organism>
<dbReference type="RefSeq" id="WP_182168516.1">
    <property type="nucleotide sequence ID" value="NZ_JACFXU010000010.1"/>
</dbReference>
<keyword evidence="1" id="KW-0732">Signal</keyword>
<evidence type="ECO:0008006" key="4">
    <source>
        <dbReference type="Google" id="ProtNLM"/>
    </source>
</evidence>
<accession>A0A7W2TTH9</accession>
<reference evidence="2 3" key="1">
    <citation type="submission" date="2020-07" db="EMBL/GenBank/DDBJ databases">
        <title>Halieaceae bacterium, F7430, whole genome shotgun sequencing project.</title>
        <authorList>
            <person name="Jiang S."/>
            <person name="Liu Z.W."/>
            <person name="Du Z.J."/>
        </authorList>
    </citation>
    <scope>NUCLEOTIDE SEQUENCE [LARGE SCALE GENOMIC DNA]</scope>
    <source>
        <strain evidence="2 3">F7430</strain>
    </source>
</reference>
<evidence type="ECO:0000313" key="3">
    <source>
        <dbReference type="Proteomes" id="UP000539350"/>
    </source>
</evidence>
<sequence>MPLRIWQHCSSLSAHAPRLALAGLLLYHCAFSLAQTEPADLAAYRASIVALERSEGAYSSKISEQLLGLGTALQQADLHAEAITVLKRGVHLSRINNGLYCLEQIPLLEAQIQSHFALGEYAAVNERQAYLYRVQTKVLPEGLQRAEALMQQANWQHQAYQLGLDNQDTMRLINIWELQRLALHNVIAQEGEHSPKVLAPLYGMLRAQYLIFGHQSPKSSFDLERDSVEQQRQNRFNHFRSQSYKQGLSVIYAIADIELSSAKQKPLAAAQNNIRLGDWLLWHGKESQAMEAYQQAFTELARMDDAQLQAERLLGQPAALPTLAGVGKLPPVVDPAQANAVLQFDITDRGKVVELQRLDDNDNNKGQVKRLMRQLRKTRFRPRFEAGVPVTSNDVVWAYDSKTW</sequence>
<evidence type="ECO:0000313" key="2">
    <source>
        <dbReference type="EMBL" id="MBA6411653.1"/>
    </source>
</evidence>
<evidence type="ECO:0000256" key="1">
    <source>
        <dbReference type="SAM" id="SignalP"/>
    </source>
</evidence>
<dbReference type="Proteomes" id="UP000539350">
    <property type="component" value="Unassembled WGS sequence"/>
</dbReference>
<gene>
    <name evidence="2" type="ORF">H2508_00775</name>
</gene>
<protein>
    <recommendedName>
        <fullName evidence="4">TonB family protein</fullName>
    </recommendedName>
</protein>
<comment type="caution">
    <text evidence="2">The sequence shown here is derived from an EMBL/GenBank/DDBJ whole genome shotgun (WGS) entry which is preliminary data.</text>
</comment>
<name>A0A7W2TTH9_9GAMM</name>
<keyword evidence="3" id="KW-1185">Reference proteome</keyword>
<feature type="chain" id="PRO_5030828323" description="TonB family protein" evidence="1">
    <location>
        <begin position="35"/>
        <end position="404"/>
    </location>
</feature>
<proteinExistence type="predicted"/>
<dbReference type="EMBL" id="JACFXU010000010">
    <property type="protein sequence ID" value="MBA6411653.1"/>
    <property type="molecule type" value="Genomic_DNA"/>
</dbReference>